<evidence type="ECO:0008006" key="4">
    <source>
        <dbReference type="Google" id="ProtNLM"/>
    </source>
</evidence>
<feature type="compositionally biased region" description="Basic and acidic residues" evidence="1">
    <location>
        <begin position="44"/>
        <end position="58"/>
    </location>
</feature>
<keyword evidence="3" id="KW-1185">Reference proteome</keyword>
<organism evidence="2 3">
    <name type="scientific">Streptosporangium oxazolinicum</name>
    <dbReference type="NCBI Taxonomy" id="909287"/>
    <lineage>
        <taxon>Bacteria</taxon>
        <taxon>Bacillati</taxon>
        <taxon>Actinomycetota</taxon>
        <taxon>Actinomycetes</taxon>
        <taxon>Streptosporangiales</taxon>
        <taxon>Streptosporangiaceae</taxon>
        <taxon>Streptosporangium</taxon>
    </lineage>
</organism>
<evidence type="ECO:0000313" key="3">
    <source>
        <dbReference type="Proteomes" id="UP001501251"/>
    </source>
</evidence>
<name>A0ABP8BEZ3_9ACTN</name>
<dbReference type="EMBL" id="BAABAQ010000014">
    <property type="protein sequence ID" value="GAA4205319.1"/>
    <property type="molecule type" value="Genomic_DNA"/>
</dbReference>
<protein>
    <recommendedName>
        <fullName evidence="4">Secreted protein</fullName>
    </recommendedName>
</protein>
<evidence type="ECO:0000313" key="2">
    <source>
        <dbReference type="EMBL" id="GAA4205319.1"/>
    </source>
</evidence>
<sequence>MRSGRAWRYWLIFVLSVALVLTVGVHMANRDDPEKARRSVPTPAREDDAPNAKIIDKDQRIEVDENSPFWPLIEELRSASPHSDSTATDSKKE</sequence>
<comment type="caution">
    <text evidence="2">The sequence shown here is derived from an EMBL/GenBank/DDBJ whole genome shotgun (WGS) entry which is preliminary data.</text>
</comment>
<accession>A0ABP8BEZ3</accession>
<feature type="region of interest" description="Disordered" evidence="1">
    <location>
        <begin position="30"/>
        <end position="58"/>
    </location>
</feature>
<dbReference type="Proteomes" id="UP001501251">
    <property type="component" value="Unassembled WGS sequence"/>
</dbReference>
<gene>
    <name evidence="2" type="ORF">GCM10022252_65710</name>
</gene>
<feature type="region of interest" description="Disordered" evidence="1">
    <location>
        <begin position="74"/>
        <end position="93"/>
    </location>
</feature>
<feature type="compositionally biased region" description="Polar residues" evidence="1">
    <location>
        <begin position="80"/>
        <end position="93"/>
    </location>
</feature>
<reference evidence="3" key="1">
    <citation type="journal article" date="2019" name="Int. J. Syst. Evol. Microbiol.">
        <title>The Global Catalogue of Microorganisms (GCM) 10K type strain sequencing project: providing services to taxonomists for standard genome sequencing and annotation.</title>
        <authorList>
            <consortium name="The Broad Institute Genomics Platform"/>
            <consortium name="The Broad Institute Genome Sequencing Center for Infectious Disease"/>
            <person name="Wu L."/>
            <person name="Ma J."/>
        </authorList>
    </citation>
    <scope>NUCLEOTIDE SEQUENCE [LARGE SCALE GENOMIC DNA]</scope>
    <source>
        <strain evidence="3">JCM 17388</strain>
    </source>
</reference>
<dbReference type="RefSeq" id="WP_344922060.1">
    <property type="nucleotide sequence ID" value="NZ_BAABAQ010000014.1"/>
</dbReference>
<evidence type="ECO:0000256" key="1">
    <source>
        <dbReference type="SAM" id="MobiDB-lite"/>
    </source>
</evidence>
<proteinExistence type="predicted"/>